<organism evidence="2 3">
    <name type="scientific">Calocera viscosa (strain TUFC12733)</name>
    <dbReference type="NCBI Taxonomy" id="1330018"/>
    <lineage>
        <taxon>Eukaryota</taxon>
        <taxon>Fungi</taxon>
        <taxon>Dikarya</taxon>
        <taxon>Basidiomycota</taxon>
        <taxon>Agaricomycotina</taxon>
        <taxon>Dacrymycetes</taxon>
        <taxon>Dacrymycetales</taxon>
        <taxon>Dacrymycetaceae</taxon>
        <taxon>Calocera</taxon>
    </lineage>
</organism>
<name>A0A167NSE2_CALVF</name>
<reference evidence="2 3" key="1">
    <citation type="journal article" date="2016" name="Mol. Biol. Evol.">
        <title>Comparative Genomics of Early-Diverging Mushroom-Forming Fungi Provides Insights into the Origins of Lignocellulose Decay Capabilities.</title>
        <authorList>
            <person name="Nagy L.G."/>
            <person name="Riley R."/>
            <person name="Tritt A."/>
            <person name="Adam C."/>
            <person name="Daum C."/>
            <person name="Floudas D."/>
            <person name="Sun H."/>
            <person name="Yadav J.S."/>
            <person name="Pangilinan J."/>
            <person name="Larsson K.H."/>
            <person name="Matsuura K."/>
            <person name="Barry K."/>
            <person name="Labutti K."/>
            <person name="Kuo R."/>
            <person name="Ohm R.A."/>
            <person name="Bhattacharya S.S."/>
            <person name="Shirouzu T."/>
            <person name="Yoshinaga Y."/>
            <person name="Martin F.M."/>
            <person name="Grigoriev I.V."/>
            <person name="Hibbett D.S."/>
        </authorList>
    </citation>
    <scope>NUCLEOTIDE SEQUENCE [LARGE SCALE GENOMIC DNA]</scope>
    <source>
        <strain evidence="2 3">TUFC12733</strain>
    </source>
</reference>
<dbReference type="STRING" id="1330018.A0A167NSE2"/>
<gene>
    <name evidence="2" type="ORF">CALVIDRAFT_597024</name>
</gene>
<dbReference type="GO" id="GO:0003824">
    <property type="term" value="F:catalytic activity"/>
    <property type="evidence" value="ECO:0007669"/>
    <property type="project" value="InterPro"/>
</dbReference>
<proteinExistence type="predicted"/>
<feature type="chain" id="PRO_5007890865" evidence="1">
    <location>
        <begin position="17"/>
        <end position="173"/>
    </location>
</feature>
<evidence type="ECO:0000313" key="2">
    <source>
        <dbReference type="EMBL" id="KZO98017.1"/>
    </source>
</evidence>
<dbReference type="Proteomes" id="UP000076738">
    <property type="component" value="Unassembled WGS sequence"/>
</dbReference>
<accession>A0A167NSE2</accession>
<evidence type="ECO:0000313" key="3">
    <source>
        <dbReference type="Proteomes" id="UP000076738"/>
    </source>
</evidence>
<sequence length="173" mass="18591">MKFLTFALVFGSVAFAQQYQYLIRHGEKPANGSQGLTAQGEERAQCLTTVFGPSSQYNIGYIMAETPKANGDRTRPLETVTPLAEELGLTVDISCDRDDPDCVAAAVAAYQSEADAANVLICWEHGELTDIATSLGVADAPEYPDADYNLIWTITDGDLISTTSEDCPGLDTD</sequence>
<keyword evidence="3" id="KW-1185">Reference proteome</keyword>
<protein>
    <submittedName>
        <fullName evidence="2">Putative phosphoglycerate mutase family protein</fullName>
    </submittedName>
</protein>
<dbReference type="InterPro" id="IPR001345">
    <property type="entry name" value="PG/BPGM_mutase_AS"/>
</dbReference>
<keyword evidence="1" id="KW-0732">Signal</keyword>
<dbReference type="PROSITE" id="PS00175">
    <property type="entry name" value="PG_MUTASE"/>
    <property type="match status" value="1"/>
</dbReference>
<feature type="signal peptide" evidence="1">
    <location>
        <begin position="1"/>
        <end position="16"/>
    </location>
</feature>
<dbReference type="OrthoDB" id="425925at2759"/>
<evidence type="ECO:0000256" key="1">
    <source>
        <dbReference type="SAM" id="SignalP"/>
    </source>
</evidence>
<dbReference type="AlphaFoldDB" id="A0A167NSE2"/>
<dbReference type="EMBL" id="KV417277">
    <property type="protein sequence ID" value="KZO98017.1"/>
    <property type="molecule type" value="Genomic_DNA"/>
</dbReference>